<name>A0A178F2E0_TRIRU</name>
<keyword evidence="3 7" id="KW-0813">Transport</keyword>
<organism evidence="10 11">
    <name type="scientific">Trichophyton rubrum</name>
    <name type="common">Athlete's foot fungus</name>
    <name type="synonym">Epidermophyton rubrum</name>
    <dbReference type="NCBI Taxonomy" id="5551"/>
    <lineage>
        <taxon>Eukaryota</taxon>
        <taxon>Fungi</taxon>
        <taxon>Dikarya</taxon>
        <taxon>Ascomycota</taxon>
        <taxon>Pezizomycotina</taxon>
        <taxon>Eurotiomycetes</taxon>
        <taxon>Eurotiomycetidae</taxon>
        <taxon>Onygenales</taxon>
        <taxon>Arthrodermataceae</taxon>
        <taxon>Trichophyton</taxon>
    </lineage>
</organism>
<accession>A0A178F2E0</accession>
<evidence type="ECO:0000313" key="10">
    <source>
        <dbReference type="EMBL" id="OAL66186.1"/>
    </source>
</evidence>
<evidence type="ECO:0000256" key="8">
    <source>
        <dbReference type="SAM" id="MobiDB-lite"/>
    </source>
</evidence>
<dbReference type="InterPro" id="IPR002553">
    <property type="entry name" value="Clathrin/coatomer_adapt-like_N"/>
</dbReference>
<feature type="compositionally biased region" description="Basic residues" evidence="8">
    <location>
        <begin position="926"/>
        <end position="935"/>
    </location>
</feature>
<gene>
    <name evidence="10" type="ORF">A7C99_3292</name>
</gene>
<feature type="compositionally biased region" description="Basic and acidic residues" evidence="8">
    <location>
        <begin position="1029"/>
        <end position="1043"/>
    </location>
</feature>
<evidence type="ECO:0000259" key="9">
    <source>
        <dbReference type="Pfam" id="PF01602"/>
    </source>
</evidence>
<keyword evidence="7" id="KW-0333">Golgi apparatus</keyword>
<evidence type="ECO:0000256" key="6">
    <source>
        <dbReference type="ARBA" id="ARBA00023136"/>
    </source>
</evidence>
<dbReference type="PANTHER" id="PTHR22781:SF12">
    <property type="entry name" value="AP-3 COMPLEX SUBUNIT DELTA-1"/>
    <property type="match status" value="1"/>
</dbReference>
<evidence type="ECO:0000313" key="11">
    <source>
        <dbReference type="Proteomes" id="UP000243015"/>
    </source>
</evidence>
<comment type="subunit">
    <text evidence="7">Adaptor protein complex 3 (AP-3) is a heterotetramer.</text>
</comment>
<reference evidence="10 11" key="1">
    <citation type="submission" date="2016-05" db="EMBL/GenBank/DDBJ databases">
        <title>Genome sequencing of Trichophyton rubrum CMCC(F)T1i isolated from hair.</title>
        <authorList>
            <person name="Zhan P."/>
            <person name="Tao Y."/>
            <person name="Liu W."/>
        </authorList>
    </citation>
    <scope>NUCLEOTIDE SEQUENCE [LARGE SCALE GENOMIC DNA]</scope>
    <source>
        <strain evidence="11">CMCC(F)T1i</strain>
    </source>
</reference>
<dbReference type="Proteomes" id="UP000243015">
    <property type="component" value="Unassembled WGS sequence"/>
</dbReference>
<feature type="region of interest" description="Disordered" evidence="8">
    <location>
        <begin position="1029"/>
        <end position="1108"/>
    </location>
</feature>
<evidence type="ECO:0000256" key="1">
    <source>
        <dbReference type="ARBA" id="ARBA00004308"/>
    </source>
</evidence>
<dbReference type="GO" id="GO:0006896">
    <property type="term" value="P:Golgi to vacuole transport"/>
    <property type="evidence" value="ECO:0007669"/>
    <property type="project" value="TreeGrafter"/>
</dbReference>
<comment type="subcellular location">
    <subcellularLocation>
        <location evidence="1">Endomembrane system</location>
    </subcellularLocation>
    <subcellularLocation>
        <location evidence="7">Golgi apparatus</location>
    </subcellularLocation>
</comment>
<evidence type="ECO:0000256" key="5">
    <source>
        <dbReference type="ARBA" id="ARBA00022927"/>
    </source>
</evidence>
<feature type="region of interest" description="Disordered" evidence="8">
    <location>
        <begin position="979"/>
        <end position="998"/>
    </location>
</feature>
<dbReference type="InterPro" id="IPR016024">
    <property type="entry name" value="ARM-type_fold"/>
</dbReference>
<evidence type="ECO:0000256" key="2">
    <source>
        <dbReference type="ARBA" id="ARBA00006613"/>
    </source>
</evidence>
<dbReference type="GO" id="GO:0006623">
    <property type="term" value="P:protein targeting to vacuole"/>
    <property type="evidence" value="ECO:0007669"/>
    <property type="project" value="TreeGrafter"/>
</dbReference>
<comment type="function">
    <text evidence="7">Part of the AP-3 complex, an adaptor-related complex which is not clathrin-associated. The complex is associated with the Golgi region as well as more peripheral structures. It facilitates the budding of vesicles from the Golgi membrane.</text>
</comment>
<feature type="compositionally biased region" description="Basic and acidic residues" evidence="8">
    <location>
        <begin position="498"/>
        <end position="508"/>
    </location>
</feature>
<dbReference type="PIRSF" id="PIRSF037092">
    <property type="entry name" value="AP3_complex_delta"/>
    <property type="match status" value="1"/>
</dbReference>
<keyword evidence="6" id="KW-0472">Membrane</keyword>
<keyword evidence="4" id="KW-0677">Repeat</keyword>
<dbReference type="InterPro" id="IPR011989">
    <property type="entry name" value="ARM-like"/>
</dbReference>
<dbReference type="InterPro" id="IPR017105">
    <property type="entry name" value="AP3_complex_dsu"/>
</dbReference>
<feature type="region of interest" description="Disordered" evidence="8">
    <location>
        <begin position="869"/>
        <end position="891"/>
    </location>
</feature>
<dbReference type="EMBL" id="LHPM01000013">
    <property type="protein sequence ID" value="OAL66186.1"/>
    <property type="molecule type" value="Genomic_DNA"/>
</dbReference>
<feature type="region of interest" description="Disordered" evidence="8">
    <location>
        <begin position="489"/>
        <end position="512"/>
    </location>
</feature>
<dbReference type="SUPFAM" id="SSF48371">
    <property type="entry name" value="ARM repeat"/>
    <property type="match status" value="1"/>
</dbReference>
<proteinExistence type="inferred from homology"/>
<dbReference type="Gene3D" id="1.25.10.10">
    <property type="entry name" value="Leucine-rich Repeat Variant"/>
    <property type="match status" value="1"/>
</dbReference>
<comment type="similarity">
    <text evidence="2 7">Belongs to the adaptor complexes large subunit family.</text>
</comment>
<dbReference type="Pfam" id="PF01602">
    <property type="entry name" value="Adaptin_N"/>
    <property type="match status" value="1"/>
</dbReference>
<sequence>MSSAQRRLAKTSALNVDTGITKRDEHLQIRRTACAVACFSWPEIYYRPCRAKHEIEPALCHPTTACSARRDTQTAHRPPSISTVGDTAEAVYRHSLYDLIRGLRNHKGSEGEYIQNSLKECRAEIKSQDMDKKATSLLKLIYLEMFGYDMSWASFHVLEVMSSPKFHQKRVGYLGAVQSFRVDTEVLMLATNLLKKDIVSPQVPTMSLPLITLPHIISPSLALSLLSDLLPRLTHSHAVVRKKTVVNLYRLSLVYPEAFRIAWPKIKERLMDTEEDGSVTAAVINVVCELGWRRPQDFLPLAPRLFELLVDGGNNWMAIKIIKLFASLTPLEPRLVKKLIRPLTNIIQTTSAMSLLYECINGIIQGGILDGVEGIREGEVIAQLCVDKLRGMLVLEEDPNLKYVALLAFNRIVTTHPMLVSAHQDVIMGCLDDNDISIRLQALELVSGMVASDSLQSVVNHLITQLQTSSTVSDGPTATTSLLAHITPAADQDDEDPESHLELARQDRMAPPPLPNEYRLEVLHRILDICSRDTYSNLTDFEWYVDVLVQLVRLIPPASASKTNDEHSSRDAHDQRADISNRIGSELRNVAVRVRSVRPEATRAAETLVLIDNRAALFPSSGTSSTNLLEPIAWIVGEYAEYLSFPDQSLSSLIHSSNLSLSPKVLSGYIQAIPKVFVHLTSQFYDWNIDRQGEVSLLLARITDFLENLSSHPELDVQERAIEFLELLRLTKEAVSTSDVESGSVPLLVSSAIPSLFTGLDLNPVAAGAQKKVPIPSDLDLDQPINPRYIHIQRESSIGWLNSSTHDECYQFYHIPDSTSFVTKPQKEILSPTPIQPTSYQNLSEGILSEPADVVAKRRIARRERNKDDPFYISLGQGEGESSDPATPFNQALRGANEEDLDLDSIPIIDLAIGQQNPEKLDSQKPRKPKRKAKPKKVEIIGDETLEFENPSSPTVRPASAPTGPGVTRPKKSLLEVDSSGLGQLSLEEDSGLTPGVGDIARKEAEDAEMMKAMAEIQRLRLEMQREAEAIRGSKEVPAEGKMIKRKKKKKVVSSKKTKSTSQEAEGEPSQPQEKAADDEAGAPVVKKKKKKRVVAPQEAPVQTEGQE</sequence>
<dbReference type="GO" id="GO:0010008">
    <property type="term" value="C:endosome membrane"/>
    <property type="evidence" value="ECO:0007669"/>
    <property type="project" value="TreeGrafter"/>
</dbReference>
<dbReference type="PANTHER" id="PTHR22781">
    <property type="entry name" value="DELTA ADAPTIN-RELATED"/>
    <property type="match status" value="1"/>
</dbReference>
<feature type="domain" description="Clathrin/coatomer adaptor adaptin-like N-terminal" evidence="9">
    <location>
        <begin position="112"/>
        <end position="731"/>
    </location>
</feature>
<comment type="caution">
    <text evidence="10">The sequence shown here is derived from an EMBL/GenBank/DDBJ whole genome shotgun (WGS) entry which is preliminary data.</text>
</comment>
<keyword evidence="5 7" id="KW-0653">Protein transport</keyword>
<dbReference type="AlphaFoldDB" id="A0A178F2E0"/>
<dbReference type="VEuPathDB" id="FungiDB:TERG_01688"/>
<evidence type="ECO:0000256" key="3">
    <source>
        <dbReference type="ARBA" id="ARBA00022448"/>
    </source>
</evidence>
<feature type="region of interest" description="Disordered" evidence="8">
    <location>
        <begin position="914"/>
        <end position="972"/>
    </location>
</feature>
<evidence type="ECO:0000256" key="7">
    <source>
        <dbReference type="PIRNR" id="PIRNR037092"/>
    </source>
</evidence>
<dbReference type="GO" id="GO:0030123">
    <property type="term" value="C:AP-3 adaptor complex"/>
    <property type="evidence" value="ECO:0007669"/>
    <property type="project" value="InterPro"/>
</dbReference>
<protein>
    <recommendedName>
        <fullName evidence="7">AP-3 complex subunit delta</fullName>
    </recommendedName>
</protein>
<evidence type="ECO:0000256" key="4">
    <source>
        <dbReference type="ARBA" id="ARBA00022737"/>
    </source>
</evidence>
<dbReference type="GO" id="GO:0005794">
    <property type="term" value="C:Golgi apparatus"/>
    <property type="evidence" value="ECO:0007669"/>
    <property type="project" value="UniProtKB-SubCell"/>
</dbReference>
<feature type="compositionally biased region" description="Basic residues" evidence="8">
    <location>
        <begin position="1044"/>
        <end position="1059"/>
    </location>
</feature>